<dbReference type="AlphaFoldDB" id="A0A1H0XYX3"/>
<organism evidence="2 3">
    <name type="scientific">Carnobacterium viridans</name>
    <dbReference type="NCBI Taxonomy" id="174587"/>
    <lineage>
        <taxon>Bacteria</taxon>
        <taxon>Bacillati</taxon>
        <taxon>Bacillota</taxon>
        <taxon>Bacilli</taxon>
        <taxon>Lactobacillales</taxon>
        <taxon>Carnobacteriaceae</taxon>
        <taxon>Carnobacterium</taxon>
    </lineage>
</organism>
<sequence>MLSKTFFEVIQNEGVVSITSWGSGDQPNVRCTWNSYLRITKDERILAPIAGFTSVQGDVSKNDRVMLTLGSREVEGFNNYQGTGFLIEGRARFTDCGAEFEQMQKEYPFMNKLLEITVESAKQLL</sequence>
<reference evidence="3" key="1">
    <citation type="submission" date="2016-10" db="EMBL/GenBank/DDBJ databases">
        <authorList>
            <person name="Varghese N."/>
            <person name="Submissions S."/>
        </authorList>
    </citation>
    <scope>NUCLEOTIDE SEQUENCE [LARGE SCALE GENOMIC DNA]</scope>
    <source>
        <strain evidence="3">MPL-11</strain>
    </source>
</reference>
<accession>A0A1H0XYX3</accession>
<dbReference type="OrthoDB" id="595289at2"/>
<dbReference type="Gene3D" id="2.30.110.10">
    <property type="entry name" value="Electron Transport, Fmn-binding Protein, Chain A"/>
    <property type="match status" value="1"/>
</dbReference>
<dbReference type="RefSeq" id="WP_035022854.1">
    <property type="nucleotide sequence ID" value="NZ_CP084916.1"/>
</dbReference>
<evidence type="ECO:0000313" key="2">
    <source>
        <dbReference type="EMBL" id="SDQ08083.1"/>
    </source>
</evidence>
<dbReference type="SUPFAM" id="SSF50475">
    <property type="entry name" value="FMN-binding split barrel"/>
    <property type="match status" value="1"/>
</dbReference>
<protein>
    <submittedName>
        <fullName evidence="2">Pyridoxamine 5'-phosphate oxidase</fullName>
    </submittedName>
</protein>
<keyword evidence="3" id="KW-1185">Reference proteome</keyword>
<evidence type="ECO:0000259" key="1">
    <source>
        <dbReference type="Pfam" id="PF01243"/>
    </source>
</evidence>
<name>A0A1H0XYX3_9LACT</name>
<dbReference type="EMBL" id="FNJW01000008">
    <property type="protein sequence ID" value="SDQ08083.1"/>
    <property type="molecule type" value="Genomic_DNA"/>
</dbReference>
<dbReference type="Proteomes" id="UP000199481">
    <property type="component" value="Unassembled WGS sequence"/>
</dbReference>
<dbReference type="InterPro" id="IPR012349">
    <property type="entry name" value="Split_barrel_FMN-bd"/>
</dbReference>
<dbReference type="Pfam" id="PF01243">
    <property type="entry name" value="PNPOx_N"/>
    <property type="match status" value="1"/>
</dbReference>
<proteinExistence type="predicted"/>
<evidence type="ECO:0000313" key="3">
    <source>
        <dbReference type="Proteomes" id="UP000199481"/>
    </source>
</evidence>
<feature type="domain" description="Pyridoxamine 5'-phosphate oxidase N-terminal" evidence="1">
    <location>
        <begin position="4"/>
        <end position="123"/>
    </location>
</feature>
<dbReference type="InterPro" id="IPR011576">
    <property type="entry name" value="Pyridox_Oxase_N"/>
</dbReference>
<gene>
    <name evidence="2" type="ORF">SAMN04487752_0587</name>
</gene>